<gene>
    <name evidence="7" type="ORF">A4U43_C06F9260</name>
</gene>
<feature type="compositionally biased region" description="Polar residues" evidence="5">
    <location>
        <begin position="112"/>
        <end position="126"/>
    </location>
</feature>
<dbReference type="SUPFAM" id="SSF54277">
    <property type="entry name" value="CAD &amp; PB1 domains"/>
    <property type="match status" value="1"/>
</dbReference>
<dbReference type="InterPro" id="IPR004332">
    <property type="entry name" value="Transposase_MuDR"/>
</dbReference>
<evidence type="ECO:0000256" key="5">
    <source>
        <dbReference type="SAM" id="MobiDB-lite"/>
    </source>
</evidence>
<keyword evidence="8" id="KW-1185">Reference proteome</keyword>
<keyword evidence="3" id="KW-0862">Zinc</keyword>
<dbReference type="SMART" id="SM00666">
    <property type="entry name" value="PB1"/>
    <property type="match status" value="1"/>
</dbReference>
<keyword evidence="1" id="KW-0479">Metal-binding</keyword>
<dbReference type="PANTHER" id="PTHR31973:SF166">
    <property type="entry name" value="OS10G0104700 PROTEIN"/>
    <property type="match status" value="1"/>
</dbReference>
<dbReference type="Pfam" id="PF03108">
    <property type="entry name" value="DBD_Tnp_Mut"/>
    <property type="match status" value="1"/>
</dbReference>
<dbReference type="InterPro" id="IPR000270">
    <property type="entry name" value="PB1_dom"/>
</dbReference>
<feature type="domain" description="SWIM-type" evidence="6">
    <location>
        <begin position="700"/>
        <end position="732"/>
    </location>
</feature>
<protein>
    <recommendedName>
        <fullName evidence="6">SWIM-type domain-containing protein</fullName>
    </recommendedName>
</protein>
<dbReference type="Proteomes" id="UP000243459">
    <property type="component" value="Chromosome 6"/>
</dbReference>
<evidence type="ECO:0000256" key="3">
    <source>
        <dbReference type="ARBA" id="ARBA00022833"/>
    </source>
</evidence>
<dbReference type="Pfam" id="PF00564">
    <property type="entry name" value="PB1"/>
    <property type="match status" value="1"/>
</dbReference>
<evidence type="ECO:0000256" key="4">
    <source>
        <dbReference type="PROSITE-ProRule" id="PRU00325"/>
    </source>
</evidence>
<dbReference type="PANTHER" id="PTHR31973">
    <property type="entry name" value="POLYPROTEIN, PUTATIVE-RELATED"/>
    <property type="match status" value="1"/>
</dbReference>
<dbReference type="InterPro" id="IPR018289">
    <property type="entry name" value="MULE_transposase_dom"/>
</dbReference>
<evidence type="ECO:0000256" key="2">
    <source>
        <dbReference type="ARBA" id="ARBA00022771"/>
    </source>
</evidence>
<dbReference type="SMART" id="SM00575">
    <property type="entry name" value="ZnF_PMZ"/>
    <property type="match status" value="1"/>
</dbReference>
<evidence type="ECO:0000256" key="1">
    <source>
        <dbReference type="ARBA" id="ARBA00022723"/>
    </source>
</evidence>
<feature type="region of interest" description="Disordered" evidence="5">
    <location>
        <begin position="112"/>
        <end position="140"/>
    </location>
</feature>
<evidence type="ECO:0000313" key="8">
    <source>
        <dbReference type="Proteomes" id="UP000243459"/>
    </source>
</evidence>
<dbReference type="GO" id="GO:0008270">
    <property type="term" value="F:zinc ion binding"/>
    <property type="evidence" value="ECO:0007669"/>
    <property type="project" value="UniProtKB-KW"/>
</dbReference>
<sequence>MVVGSVVAICQYGGEFVTKSDGSLSYTGGDARAIDVGRDMLLEDFKSEIASTFEIDISGMCIKYFLPSNRRVLITISNDKDLQRMVNYNTQAMSSIEVFILNKVDNRATSNALAGSGTSDAVAQQNGKRKRQTSATRTPKTKLQVTDFHTPVAVNNVHANDVDNIRQMGPTITGNFANSAPELMVANSSVPIFTTPPASADYFAQRGITTLDNFGERESSSILADPSTPMAATLASSDDARPLNMTTLWEDVITGVGQEFDNVKEFRGQLCKYAISKGFVYKFVKNEITRVTVKCIEENCPWRIHASESSQKQKFVIKKMNNEHTCGGGNGKDGQRRATRQWLTSILKEKLQASLPCKPKEIVRELYEDYGVSLTYSQVWRGREDAQKELYSMLKETYSQLPWLCERILETNPGSVALLSASVDSKVRRFFVAFHASLHGFEKGCRPIIFLDRIPLKMNTQCKVLVAASVDGDDAIFPLAFAAVEDETYDTWSWFLSQLKYSVGVSRVITFVLNRQKGLDVALAQVFEESHHSYCLRHLIDEFKFELKKGPWSQQVRDNMVDDFIRAAQACTIEDFNMSIESIRNVSSEVAEWVLSSKPENWSDAVFRGSRYDHLSSNIVDSFTNWIPVKSESSIVQIVEAIRNKLTETMEMRREASSGWLSTLTPSMEQKLEKESSKARKLNVLCSSETVFEVRGNTIYVVNLGSWECTCRRWQISGLPCQHAIAVCNRVNRSVYDYCSKYFTTEFYHATYSESIIPIPGVESIEFNNGANLFPPPARRNPQRPRRKRFNPNKIVTVVRLCSRCKGAGHNKATCEAFC</sequence>
<dbReference type="Gramene" id="ONK66541">
    <property type="protein sequence ID" value="ONK66541"/>
    <property type="gene ID" value="A4U43_C06F9260"/>
</dbReference>
<dbReference type="InterPro" id="IPR006564">
    <property type="entry name" value="Znf_PMZ"/>
</dbReference>
<keyword evidence="2 4" id="KW-0863">Zinc-finger</keyword>
<dbReference type="InterPro" id="IPR007527">
    <property type="entry name" value="Znf_SWIM"/>
</dbReference>
<dbReference type="OMA" id="HLPWYCE"/>
<reference evidence="8" key="1">
    <citation type="journal article" date="2017" name="Nat. Commun.">
        <title>The asparagus genome sheds light on the origin and evolution of a young Y chromosome.</title>
        <authorList>
            <person name="Harkess A."/>
            <person name="Zhou J."/>
            <person name="Xu C."/>
            <person name="Bowers J.E."/>
            <person name="Van der Hulst R."/>
            <person name="Ayyampalayam S."/>
            <person name="Mercati F."/>
            <person name="Riccardi P."/>
            <person name="McKain M.R."/>
            <person name="Kakrana A."/>
            <person name="Tang H."/>
            <person name="Ray J."/>
            <person name="Groenendijk J."/>
            <person name="Arikit S."/>
            <person name="Mathioni S.M."/>
            <person name="Nakano M."/>
            <person name="Shan H."/>
            <person name="Telgmann-Rauber A."/>
            <person name="Kanno A."/>
            <person name="Yue Z."/>
            <person name="Chen H."/>
            <person name="Li W."/>
            <person name="Chen Y."/>
            <person name="Xu X."/>
            <person name="Zhang Y."/>
            <person name="Luo S."/>
            <person name="Chen H."/>
            <person name="Gao J."/>
            <person name="Mao Z."/>
            <person name="Pires J.C."/>
            <person name="Luo M."/>
            <person name="Kudrna D."/>
            <person name="Wing R.A."/>
            <person name="Meyers B.C."/>
            <person name="Yi K."/>
            <person name="Kong H."/>
            <person name="Lavrijsen P."/>
            <person name="Sunseri F."/>
            <person name="Falavigna A."/>
            <person name="Ye Y."/>
            <person name="Leebens-Mack J.H."/>
            <person name="Chen G."/>
        </authorList>
    </citation>
    <scope>NUCLEOTIDE SEQUENCE [LARGE SCALE GENOMIC DNA]</scope>
    <source>
        <strain evidence="8">cv. DH0086</strain>
    </source>
</reference>
<organism evidence="7 8">
    <name type="scientific">Asparagus officinalis</name>
    <name type="common">Garden asparagus</name>
    <dbReference type="NCBI Taxonomy" id="4686"/>
    <lineage>
        <taxon>Eukaryota</taxon>
        <taxon>Viridiplantae</taxon>
        <taxon>Streptophyta</taxon>
        <taxon>Embryophyta</taxon>
        <taxon>Tracheophyta</taxon>
        <taxon>Spermatophyta</taxon>
        <taxon>Magnoliopsida</taxon>
        <taxon>Liliopsida</taxon>
        <taxon>Asparagales</taxon>
        <taxon>Asparagaceae</taxon>
        <taxon>Asparagoideae</taxon>
        <taxon>Asparagus</taxon>
    </lineage>
</organism>
<accession>A0A5P1EPQ5</accession>
<name>A0A5P1EPQ5_ASPOF</name>
<dbReference type="EMBL" id="CM007386">
    <property type="protein sequence ID" value="ONK66541.1"/>
    <property type="molecule type" value="Genomic_DNA"/>
</dbReference>
<evidence type="ECO:0000259" key="6">
    <source>
        <dbReference type="PROSITE" id="PS50966"/>
    </source>
</evidence>
<dbReference type="Pfam" id="PF10551">
    <property type="entry name" value="MULE"/>
    <property type="match status" value="1"/>
</dbReference>
<dbReference type="PROSITE" id="PS50966">
    <property type="entry name" value="ZF_SWIM"/>
    <property type="match status" value="1"/>
</dbReference>
<dbReference type="Pfam" id="PF04434">
    <property type="entry name" value="SWIM"/>
    <property type="match status" value="1"/>
</dbReference>
<proteinExistence type="predicted"/>
<evidence type="ECO:0000313" key="7">
    <source>
        <dbReference type="EMBL" id="ONK66541.1"/>
    </source>
</evidence>
<dbReference type="AlphaFoldDB" id="A0A5P1EPQ5"/>